<dbReference type="AlphaFoldDB" id="Q64A84"/>
<dbReference type="PANTHER" id="PTHR11606:SF13">
    <property type="entry name" value="GLUTAMATE DEHYDROGENASE 1, MITOCHONDRIAL"/>
    <property type="match status" value="1"/>
</dbReference>
<dbReference type="InterPro" id="IPR046346">
    <property type="entry name" value="Aminoacid_DH-like_N_sf"/>
</dbReference>
<dbReference type="Gene3D" id="3.40.50.720">
    <property type="entry name" value="NAD(P)-binding Rossmann-like Domain"/>
    <property type="match status" value="2"/>
</dbReference>
<reference evidence="4" key="1">
    <citation type="journal article" date="2004" name="Science">
        <title>Reverse methanogenesis: testing the hypothesis with environmental genomics.</title>
        <authorList>
            <person name="Hallam S.J."/>
            <person name="Putnam N."/>
            <person name="Preston C.M."/>
            <person name="Detter J.C."/>
            <person name="Rokhsar D."/>
            <person name="Richardson P.M."/>
            <person name="DeLong E.F."/>
        </authorList>
    </citation>
    <scope>NUCLEOTIDE SEQUENCE</scope>
</reference>
<reference evidence="4" key="2">
    <citation type="submission" date="2004-08" db="EMBL/GenBank/DDBJ databases">
        <authorList>
            <person name="Putnam N."/>
            <person name="Detter J.C."/>
            <person name="Richardson P.M."/>
            <person name="Rokhsar D."/>
        </authorList>
    </citation>
    <scope>NUCLEOTIDE SEQUENCE</scope>
</reference>
<dbReference type="Pfam" id="PF00208">
    <property type="entry name" value="ELFV_dehydrog"/>
    <property type="match status" value="2"/>
</dbReference>
<dbReference type="SUPFAM" id="SSF53223">
    <property type="entry name" value="Aminoacid dehydrogenase-like, N-terminal domain"/>
    <property type="match status" value="1"/>
</dbReference>
<dbReference type="EMBL" id="AY714856">
    <property type="protein sequence ID" value="AAU83693.1"/>
    <property type="molecule type" value="Genomic_DNA"/>
</dbReference>
<dbReference type="InterPro" id="IPR036291">
    <property type="entry name" value="NAD(P)-bd_dom_sf"/>
</dbReference>
<proteinExistence type="inferred from homology"/>
<organism evidence="4">
    <name type="scientific">Uncultured archaeon GZfos26G2</name>
    <dbReference type="NCBI Taxonomy" id="3386331"/>
    <lineage>
        <taxon>Archaea</taxon>
        <taxon>Methanobacteriati</taxon>
        <taxon>Methanobacteriota</taxon>
        <taxon>Stenosarchaea group</taxon>
        <taxon>Methanomicrobia</taxon>
        <taxon>Candidatus Methanophagales</taxon>
        <taxon>Candidatus Methanophagaceae</taxon>
        <taxon>Candidatus Methanophaga</taxon>
    </lineage>
</organism>
<protein>
    <submittedName>
        <fullName evidence="4">Glutamate dehydrogenase</fullName>
    </submittedName>
</protein>
<dbReference type="InterPro" id="IPR006096">
    <property type="entry name" value="Glu/Leu/Phe/Val/Trp_DH_C"/>
</dbReference>
<evidence type="ECO:0000313" key="4">
    <source>
        <dbReference type="EMBL" id="AAU83693.1"/>
    </source>
</evidence>
<evidence type="ECO:0000259" key="3">
    <source>
        <dbReference type="SMART" id="SM00839"/>
    </source>
</evidence>
<dbReference type="Gene3D" id="3.40.50.10860">
    <property type="entry name" value="Leucine Dehydrogenase, chain A, domain 1"/>
    <property type="match status" value="1"/>
</dbReference>
<keyword evidence="2" id="KW-0560">Oxidoreductase</keyword>
<evidence type="ECO:0000256" key="2">
    <source>
        <dbReference type="ARBA" id="ARBA00023002"/>
    </source>
</evidence>
<dbReference type="GO" id="GO:0006538">
    <property type="term" value="P:L-glutamate catabolic process"/>
    <property type="evidence" value="ECO:0007669"/>
    <property type="project" value="TreeGrafter"/>
</dbReference>
<comment type="similarity">
    <text evidence="1">Belongs to the Glu/Leu/Phe/Val dehydrogenases family.</text>
</comment>
<gene>
    <name evidence="4" type="ORF">GZ32G12_8</name>
</gene>
<sequence>MIYGDPKMPTKEKETQIRALASSLREIQEYIFAPDMGTDEGCMAWVKDEIGRVVGLPSDFGALGKHTARFLTEKGAMLVGVADSRGTIYNPQGLDVLALIELKRGGKSVADYPDGKKLYVPDFIANAGGVICAAMEYQGAGQSAAFEAIEEKLCRNTRLVLEEAASRGILPREVAVDLAVQRLKNSMSCRRWSRFSSAPGFV</sequence>
<dbReference type="PANTHER" id="PTHR11606">
    <property type="entry name" value="GLUTAMATE DEHYDROGENASE"/>
    <property type="match status" value="1"/>
</dbReference>
<name>Q64A84_UNCAG</name>
<evidence type="ECO:0000256" key="1">
    <source>
        <dbReference type="ARBA" id="ARBA00006382"/>
    </source>
</evidence>
<dbReference type="GO" id="GO:0004352">
    <property type="term" value="F:glutamate dehydrogenase (NAD+) activity"/>
    <property type="evidence" value="ECO:0007669"/>
    <property type="project" value="TreeGrafter"/>
</dbReference>
<accession>Q64A84</accession>
<feature type="domain" description="Glutamate/phenylalanine/leucine/valine/L-tryptophan dehydrogenase C-terminal" evidence="3">
    <location>
        <begin position="55"/>
        <end position="191"/>
    </location>
</feature>
<dbReference type="SMART" id="SM00839">
    <property type="entry name" value="ELFV_dehydrog"/>
    <property type="match status" value="1"/>
</dbReference>
<dbReference type="SUPFAM" id="SSF51735">
    <property type="entry name" value="NAD(P)-binding Rossmann-fold domains"/>
    <property type="match status" value="1"/>
</dbReference>